<evidence type="ECO:0000313" key="3">
    <source>
        <dbReference type="Proteomes" id="UP000339690"/>
    </source>
</evidence>
<dbReference type="AlphaFoldDB" id="A0A5Q2TDD0"/>
<gene>
    <name evidence="2" type="ORF">GI584_00225</name>
</gene>
<accession>A0A5Q2TDD0</accession>
<keyword evidence="3" id="KW-1185">Reference proteome</keyword>
<name>A0A5Q2TDD0_9BACI</name>
<dbReference type="Proteomes" id="UP000339690">
    <property type="component" value="Chromosome"/>
</dbReference>
<dbReference type="KEGG" id="grc:GI584_00225"/>
<organism evidence="2 3">
    <name type="scientific">Gracilibacillus salitolerans</name>
    <dbReference type="NCBI Taxonomy" id="2663022"/>
    <lineage>
        <taxon>Bacteria</taxon>
        <taxon>Bacillati</taxon>
        <taxon>Bacillota</taxon>
        <taxon>Bacilli</taxon>
        <taxon>Bacillales</taxon>
        <taxon>Bacillaceae</taxon>
        <taxon>Gracilibacillus</taxon>
    </lineage>
</organism>
<dbReference type="RefSeq" id="WP_153789879.1">
    <property type="nucleotide sequence ID" value="NZ_CP045915.1"/>
</dbReference>
<protein>
    <submittedName>
        <fullName evidence="2">Uncharacterized protein</fullName>
    </submittedName>
</protein>
<keyword evidence="1" id="KW-0175">Coiled coil</keyword>
<evidence type="ECO:0000256" key="1">
    <source>
        <dbReference type="SAM" id="Coils"/>
    </source>
</evidence>
<dbReference type="EMBL" id="CP045915">
    <property type="protein sequence ID" value="QGH32605.1"/>
    <property type="molecule type" value="Genomic_DNA"/>
</dbReference>
<proteinExistence type="predicted"/>
<sequence>MLLRLDQSETALLLAHMAMTRKSARNTFKRNHKNEKKELLQSFDEVKDCLEEVIENTNEEVRDQVNNFHFNVREVKMIHSFLSSYIPLLSETIKKAGAKEGDKEQIKALEKIKEYSHKLLEGASVV</sequence>
<feature type="coiled-coil region" evidence="1">
    <location>
        <begin position="40"/>
        <end position="67"/>
    </location>
</feature>
<reference evidence="2 3" key="1">
    <citation type="submission" date="2019-11" db="EMBL/GenBank/DDBJ databases">
        <title>Gracilibacillus salitolerans sp. nov., a moderate halophile isolated from a saline soil in northwest China.</title>
        <authorList>
            <person name="Gan L."/>
        </authorList>
    </citation>
    <scope>NUCLEOTIDE SEQUENCE [LARGE SCALE GENOMIC DNA]</scope>
    <source>
        <strain evidence="2 3">SCU50</strain>
    </source>
</reference>
<evidence type="ECO:0000313" key="2">
    <source>
        <dbReference type="EMBL" id="QGH32605.1"/>
    </source>
</evidence>